<keyword evidence="3" id="KW-1185">Reference proteome</keyword>
<reference evidence="2 3" key="1">
    <citation type="submission" date="2022-12" db="EMBL/GenBank/DDBJ databases">
        <authorList>
            <person name="Muema E."/>
        </authorList>
    </citation>
    <scope>NUCLEOTIDE SEQUENCE [LARGE SCALE GENOMIC DNA]</scope>
    <source>
        <strain evidence="3">1326</strain>
    </source>
</reference>
<evidence type="ECO:0000313" key="3">
    <source>
        <dbReference type="Proteomes" id="UP001387293"/>
    </source>
</evidence>
<evidence type="ECO:0000256" key="1">
    <source>
        <dbReference type="SAM" id="MobiDB-lite"/>
    </source>
</evidence>
<dbReference type="EMBL" id="JAPYKS010000047">
    <property type="protein sequence ID" value="MEI9413050.1"/>
    <property type="molecule type" value="Genomic_DNA"/>
</dbReference>
<feature type="region of interest" description="Disordered" evidence="1">
    <location>
        <begin position="520"/>
        <end position="542"/>
    </location>
</feature>
<dbReference type="RefSeq" id="WP_337109381.1">
    <property type="nucleotide sequence ID" value="NZ_JAPYKS010000047.1"/>
</dbReference>
<dbReference type="Proteomes" id="UP001387293">
    <property type="component" value="Unassembled WGS sequence"/>
</dbReference>
<gene>
    <name evidence="2" type="ORF">O7A60_30545</name>
</gene>
<proteinExistence type="predicted"/>
<name>A0ABU8L6T1_9HYPH</name>
<dbReference type="Pfam" id="PF13289">
    <property type="entry name" value="SIR2_2"/>
    <property type="match status" value="1"/>
</dbReference>
<protein>
    <submittedName>
        <fullName evidence="2">SIR2 family protein</fullName>
    </submittedName>
</protein>
<sequence>MLEVLRQLDAGFGPMARAFQLGEFALWVGSGISREAPSLGGIIARALEHLRVKAVDPATQAVYLQPFRTALTLGGYSIDAAEPHFLEPFETWPGNVQEGIIDNLWTRYSALLDIRIPGTENDYMLWDAVDVRAAFANPKPPQAAHLGIAILILEGALREIASANWDGFIEAAVVRLGGTLTGNLQVVVDPSHLRDAPGKARLIKFHGCVVHATEVPALYRKFLVGSTQQIAEWPYTNFYAAIRGEVISLATNHRALMTGLSLQDGNLQAAFVAARQANPWPWPVTPQAHVFCENEIGNGQRQMLQAVYRDSYNNAIEAIETSALLQAWGEQVLIALVLKTLGGKFHALVQLAIGGGALAAEAAVITETLDGLRNHVAELAVGNRTAFVNQAIALWSRVLSLFRTGRLPERSDGYEILTMGSVDSIPNDQNAQATGLGELGIALALVERGRSDGRWTLTSPVGLELSGGSIVASGNRPGAEARSVFFARTAGIAIAMEKRGAFANDNTIVIHADDMWKQMNGGEDELDSPRSRSRAPGRTGTNGTQHICIGALLASENSIEQLANSFFAEFVL</sequence>
<comment type="caution">
    <text evidence="2">The sequence shown here is derived from an EMBL/GenBank/DDBJ whole genome shotgun (WGS) entry which is preliminary data.</text>
</comment>
<evidence type="ECO:0000313" key="2">
    <source>
        <dbReference type="EMBL" id="MEI9413050.1"/>
    </source>
</evidence>
<organism evidence="2 3">
    <name type="scientific">Mesorhizobium salmacidum</name>
    <dbReference type="NCBI Taxonomy" id="3015171"/>
    <lineage>
        <taxon>Bacteria</taxon>
        <taxon>Pseudomonadati</taxon>
        <taxon>Pseudomonadota</taxon>
        <taxon>Alphaproteobacteria</taxon>
        <taxon>Hyphomicrobiales</taxon>
        <taxon>Phyllobacteriaceae</taxon>
        <taxon>Mesorhizobium</taxon>
    </lineage>
</organism>
<accession>A0ABU8L6T1</accession>